<organism evidence="1 2">
    <name type="scientific">Dimorphilus gyrociliatus</name>
    <dbReference type="NCBI Taxonomy" id="2664684"/>
    <lineage>
        <taxon>Eukaryota</taxon>
        <taxon>Metazoa</taxon>
        <taxon>Spiralia</taxon>
        <taxon>Lophotrochozoa</taxon>
        <taxon>Annelida</taxon>
        <taxon>Polychaeta</taxon>
        <taxon>Polychaeta incertae sedis</taxon>
        <taxon>Dinophilidae</taxon>
        <taxon>Dimorphilus</taxon>
    </lineage>
</organism>
<name>A0A7I8VHN0_9ANNE</name>
<sequence>MCFTLLEIVYRYIGENSQLVYEKYKDKKFRMPNLMAERILQMINSCQIGVDMSGLRLFHLLQSSIDSIKINGRRIDNPEVLSVFKNLPLKTFHIHCMVNVALTDWIDNIKDAPITDLSINGCLLSYGECQRESRGPSIAIKRLCHIKTIICLDVSFTKFNSECFQYVCSSLPNLEEFNIVATDVQNITSIVKLRNLRIFTTYLINTLSESGQYNLLRELPNLEGIYIKSKGYAGDIKPKSWLYELMNEKIWVNLKYFSIEGVFLMYESTVRRFLDNHPKLEYVFLGIYASHYNISYSSYYCHLSPIVYPKDIFTCIIENEEMLYYLTSTIRDNDDEVMINLLENIDKDNLWKIVNRDIVIHSLMKIAKLEKLKLYGYRLLLQLVGGIRPGEKINRDLLEESYRCLLETLEKNSEEARLNELRNKFERIL</sequence>
<comment type="caution">
    <text evidence="1">The sequence shown here is derived from an EMBL/GenBank/DDBJ whole genome shotgun (WGS) entry which is preliminary data.</text>
</comment>
<protein>
    <submittedName>
        <fullName evidence="1">DgyrCDS3222</fullName>
    </submittedName>
</protein>
<evidence type="ECO:0000313" key="1">
    <source>
        <dbReference type="EMBL" id="CAD5114076.1"/>
    </source>
</evidence>
<dbReference type="Proteomes" id="UP000549394">
    <property type="component" value="Unassembled WGS sequence"/>
</dbReference>
<dbReference type="Gene3D" id="3.80.10.10">
    <property type="entry name" value="Ribonuclease Inhibitor"/>
    <property type="match status" value="1"/>
</dbReference>
<reference evidence="1 2" key="1">
    <citation type="submission" date="2020-08" db="EMBL/GenBank/DDBJ databases">
        <authorList>
            <person name="Hejnol A."/>
        </authorList>
    </citation>
    <scope>NUCLEOTIDE SEQUENCE [LARGE SCALE GENOMIC DNA]</scope>
</reference>
<dbReference type="AlphaFoldDB" id="A0A7I8VHN0"/>
<keyword evidence="2" id="KW-1185">Reference proteome</keyword>
<evidence type="ECO:0000313" key="2">
    <source>
        <dbReference type="Proteomes" id="UP000549394"/>
    </source>
</evidence>
<dbReference type="InterPro" id="IPR032675">
    <property type="entry name" value="LRR_dom_sf"/>
</dbReference>
<dbReference type="EMBL" id="CAJFCJ010000005">
    <property type="protein sequence ID" value="CAD5114076.1"/>
    <property type="molecule type" value="Genomic_DNA"/>
</dbReference>
<proteinExistence type="predicted"/>
<accession>A0A7I8VHN0</accession>
<dbReference type="OrthoDB" id="5783533at2759"/>
<dbReference type="SUPFAM" id="SSF52047">
    <property type="entry name" value="RNI-like"/>
    <property type="match status" value="1"/>
</dbReference>
<gene>
    <name evidence="1" type="ORF">DGYR_LOCUS2967</name>
</gene>